<protein>
    <submittedName>
        <fullName evidence="1">Uncharacterized protein</fullName>
    </submittedName>
</protein>
<sequence length="76" mass="8846">MDIAFRSVIRIAYKTPIRNRHSKLTISPFSRFSSSNIFLDHTNHLWGHNSESANYDDWKLFTSQRENSSQGRTMAA</sequence>
<accession>A0A843TJI9</accession>
<evidence type="ECO:0000313" key="2">
    <source>
        <dbReference type="Proteomes" id="UP000652761"/>
    </source>
</evidence>
<evidence type="ECO:0000313" key="1">
    <source>
        <dbReference type="EMBL" id="MQL71195.1"/>
    </source>
</evidence>
<gene>
    <name evidence="1" type="ORF">Taro_003501</name>
</gene>
<dbReference type="AlphaFoldDB" id="A0A843TJI9"/>
<dbReference type="Proteomes" id="UP000652761">
    <property type="component" value="Unassembled WGS sequence"/>
</dbReference>
<name>A0A843TJI9_COLES</name>
<dbReference type="EMBL" id="NMUH01000090">
    <property type="protein sequence ID" value="MQL71195.1"/>
    <property type="molecule type" value="Genomic_DNA"/>
</dbReference>
<comment type="caution">
    <text evidence="1">The sequence shown here is derived from an EMBL/GenBank/DDBJ whole genome shotgun (WGS) entry which is preliminary data.</text>
</comment>
<proteinExistence type="predicted"/>
<organism evidence="1 2">
    <name type="scientific">Colocasia esculenta</name>
    <name type="common">Wild taro</name>
    <name type="synonym">Arum esculentum</name>
    <dbReference type="NCBI Taxonomy" id="4460"/>
    <lineage>
        <taxon>Eukaryota</taxon>
        <taxon>Viridiplantae</taxon>
        <taxon>Streptophyta</taxon>
        <taxon>Embryophyta</taxon>
        <taxon>Tracheophyta</taxon>
        <taxon>Spermatophyta</taxon>
        <taxon>Magnoliopsida</taxon>
        <taxon>Liliopsida</taxon>
        <taxon>Araceae</taxon>
        <taxon>Aroideae</taxon>
        <taxon>Colocasieae</taxon>
        <taxon>Colocasia</taxon>
    </lineage>
</organism>
<keyword evidence="2" id="KW-1185">Reference proteome</keyword>
<reference evidence="1" key="1">
    <citation type="submission" date="2017-07" db="EMBL/GenBank/DDBJ databases">
        <title>Taro Niue Genome Assembly and Annotation.</title>
        <authorList>
            <person name="Atibalentja N."/>
            <person name="Keating K."/>
            <person name="Fields C.J."/>
        </authorList>
    </citation>
    <scope>NUCLEOTIDE SEQUENCE</scope>
    <source>
        <strain evidence="1">Niue_2</strain>
        <tissue evidence="1">Leaf</tissue>
    </source>
</reference>